<evidence type="ECO:0000256" key="2">
    <source>
        <dbReference type="SAM" id="Phobius"/>
    </source>
</evidence>
<organism evidence="3 4">
    <name type="scientific">Dimargaris cristalligena</name>
    <dbReference type="NCBI Taxonomy" id="215637"/>
    <lineage>
        <taxon>Eukaryota</taxon>
        <taxon>Fungi</taxon>
        <taxon>Fungi incertae sedis</taxon>
        <taxon>Zoopagomycota</taxon>
        <taxon>Kickxellomycotina</taxon>
        <taxon>Dimargaritomycetes</taxon>
        <taxon>Dimargaritales</taxon>
        <taxon>Dimargaritaceae</taxon>
        <taxon>Dimargaris</taxon>
    </lineage>
</organism>
<keyword evidence="2" id="KW-0472">Membrane</keyword>
<dbReference type="AlphaFoldDB" id="A0A4P9ZUP5"/>
<protein>
    <submittedName>
        <fullName evidence="3">Uncharacterized protein</fullName>
    </submittedName>
</protein>
<feature type="region of interest" description="Disordered" evidence="1">
    <location>
        <begin position="1"/>
        <end position="20"/>
    </location>
</feature>
<proteinExistence type="predicted"/>
<accession>A0A4P9ZUP5</accession>
<keyword evidence="2" id="KW-1133">Transmembrane helix</keyword>
<feature type="transmembrane region" description="Helical" evidence="2">
    <location>
        <begin position="131"/>
        <end position="148"/>
    </location>
</feature>
<reference evidence="4" key="1">
    <citation type="journal article" date="2018" name="Nat. Microbiol.">
        <title>Leveraging single-cell genomics to expand the fungal tree of life.</title>
        <authorList>
            <person name="Ahrendt S.R."/>
            <person name="Quandt C.A."/>
            <person name="Ciobanu D."/>
            <person name="Clum A."/>
            <person name="Salamov A."/>
            <person name="Andreopoulos B."/>
            <person name="Cheng J.F."/>
            <person name="Woyke T."/>
            <person name="Pelin A."/>
            <person name="Henrissat B."/>
            <person name="Reynolds N.K."/>
            <person name="Benny G.L."/>
            <person name="Smith M.E."/>
            <person name="James T.Y."/>
            <person name="Grigoriev I.V."/>
        </authorList>
    </citation>
    <scope>NUCLEOTIDE SEQUENCE [LARGE SCALE GENOMIC DNA]</scope>
    <source>
        <strain evidence="4">RSA 468</strain>
    </source>
</reference>
<gene>
    <name evidence="3" type="ORF">BJ085DRAFT_41217</name>
</gene>
<evidence type="ECO:0000256" key="1">
    <source>
        <dbReference type="SAM" id="MobiDB-lite"/>
    </source>
</evidence>
<evidence type="ECO:0000313" key="4">
    <source>
        <dbReference type="Proteomes" id="UP000268162"/>
    </source>
</evidence>
<keyword evidence="4" id="KW-1185">Reference proteome</keyword>
<name>A0A4P9ZUP5_9FUNG</name>
<dbReference type="Proteomes" id="UP000268162">
    <property type="component" value="Unassembled WGS sequence"/>
</dbReference>
<evidence type="ECO:0000313" key="3">
    <source>
        <dbReference type="EMBL" id="RKP36978.1"/>
    </source>
</evidence>
<sequence>MTSTNSADASAIRNPPPTPSGLSIVDHSVHLSAVKLECTEQSSTEETAIDTASLTLATNCQLSLAPPPSYTAVEVLSESTGDRKLILELESSAFVGVKQGELGYTVIPHIGLVASPPYDDVRVLGLNDSQWDIVIMVLLSINAVLLYLKYT</sequence>
<dbReference type="EMBL" id="ML002563">
    <property type="protein sequence ID" value="RKP36978.1"/>
    <property type="molecule type" value="Genomic_DNA"/>
</dbReference>
<keyword evidence="2" id="KW-0812">Transmembrane</keyword>